<gene>
    <name evidence="1" type="ORF">NCTC10719_01189</name>
</gene>
<protein>
    <submittedName>
        <fullName evidence="1">Uncharacterized protein</fullName>
    </submittedName>
</protein>
<dbReference type="Proteomes" id="UP000249986">
    <property type="component" value="Unassembled WGS sequence"/>
</dbReference>
<dbReference type="AlphaFoldDB" id="A0A2X3AB42"/>
<name>A0A2X3AB42_CLOPF</name>
<dbReference type="EMBL" id="UAWG01000005">
    <property type="protein sequence ID" value="SQB59480.1"/>
    <property type="molecule type" value="Genomic_DNA"/>
</dbReference>
<reference evidence="1 2" key="1">
    <citation type="submission" date="2018-06" db="EMBL/GenBank/DDBJ databases">
        <authorList>
            <consortium name="Pathogen Informatics"/>
            <person name="Doyle S."/>
        </authorList>
    </citation>
    <scope>NUCLEOTIDE SEQUENCE [LARGE SCALE GENOMIC DNA]</scope>
    <source>
        <strain evidence="1 2">NCTC10719</strain>
    </source>
</reference>
<accession>A0A2X3AB42</accession>
<proteinExistence type="predicted"/>
<organism evidence="1 2">
    <name type="scientific">Clostridium perfringens</name>
    <dbReference type="NCBI Taxonomy" id="1502"/>
    <lineage>
        <taxon>Bacteria</taxon>
        <taxon>Bacillati</taxon>
        <taxon>Bacillota</taxon>
        <taxon>Clostridia</taxon>
        <taxon>Eubacteriales</taxon>
        <taxon>Clostridiaceae</taxon>
        <taxon>Clostridium</taxon>
    </lineage>
</organism>
<dbReference type="RefSeq" id="WP_003453264.1">
    <property type="nucleotide sequence ID" value="NZ_CATNYS010000021.1"/>
</dbReference>
<evidence type="ECO:0000313" key="2">
    <source>
        <dbReference type="Proteomes" id="UP000249986"/>
    </source>
</evidence>
<sequence>MIIKCTNNKGFNNLTLDKEYVVIDEQQEYYVIISDNNEEITCSKDRFIVIRDSKLIQKIKATINELNYQIKSDGKDIRHYTIRKNSKGEIKEILIKFKYNS</sequence>
<evidence type="ECO:0000313" key="1">
    <source>
        <dbReference type="EMBL" id="SQB59480.1"/>
    </source>
</evidence>